<protein>
    <submittedName>
        <fullName evidence="1">Uncharacterized protein</fullName>
    </submittedName>
</protein>
<sequence length="82" mass="9249">MAVNLQFCVIGTLMASVNVFTINGDFHGRDLRNKIRVALSNSTVNPFVMWVLKHVKVHGQVTLNKMKAPNELHVIEGKFEPF</sequence>
<accession>A0AAV1WTI4</accession>
<dbReference type="AlphaFoldDB" id="A0AAV1WTI4"/>
<proteinExistence type="predicted"/>
<keyword evidence="2" id="KW-1185">Reference proteome</keyword>
<dbReference type="Proteomes" id="UP001497480">
    <property type="component" value="Unassembled WGS sequence"/>
</dbReference>
<organism evidence="1 2">
    <name type="scientific">Lupinus luteus</name>
    <name type="common">European yellow lupine</name>
    <dbReference type="NCBI Taxonomy" id="3873"/>
    <lineage>
        <taxon>Eukaryota</taxon>
        <taxon>Viridiplantae</taxon>
        <taxon>Streptophyta</taxon>
        <taxon>Embryophyta</taxon>
        <taxon>Tracheophyta</taxon>
        <taxon>Spermatophyta</taxon>
        <taxon>Magnoliopsida</taxon>
        <taxon>eudicotyledons</taxon>
        <taxon>Gunneridae</taxon>
        <taxon>Pentapetalae</taxon>
        <taxon>rosids</taxon>
        <taxon>fabids</taxon>
        <taxon>Fabales</taxon>
        <taxon>Fabaceae</taxon>
        <taxon>Papilionoideae</taxon>
        <taxon>50 kb inversion clade</taxon>
        <taxon>genistoids sensu lato</taxon>
        <taxon>core genistoids</taxon>
        <taxon>Genisteae</taxon>
        <taxon>Lupinus</taxon>
    </lineage>
</organism>
<reference evidence="1 2" key="1">
    <citation type="submission" date="2024-03" db="EMBL/GenBank/DDBJ databases">
        <authorList>
            <person name="Martinez-Hernandez J."/>
        </authorList>
    </citation>
    <scope>NUCLEOTIDE SEQUENCE [LARGE SCALE GENOMIC DNA]</scope>
</reference>
<name>A0AAV1WTI4_LUPLU</name>
<comment type="caution">
    <text evidence="1">The sequence shown here is derived from an EMBL/GenBank/DDBJ whole genome shotgun (WGS) entry which is preliminary data.</text>
</comment>
<dbReference type="EMBL" id="CAXHTB010000009">
    <property type="protein sequence ID" value="CAL0312589.1"/>
    <property type="molecule type" value="Genomic_DNA"/>
</dbReference>
<evidence type="ECO:0000313" key="1">
    <source>
        <dbReference type="EMBL" id="CAL0312589.1"/>
    </source>
</evidence>
<gene>
    <name evidence="1" type="ORF">LLUT_LOCUS13649</name>
</gene>
<evidence type="ECO:0000313" key="2">
    <source>
        <dbReference type="Proteomes" id="UP001497480"/>
    </source>
</evidence>